<dbReference type="Proteomes" id="UP000663833">
    <property type="component" value="Unassembled WGS sequence"/>
</dbReference>
<gene>
    <name evidence="9" type="ORF">HFQ381_LOCUS14099</name>
    <name evidence="8" type="ORF">LUA448_LOCUS12022</name>
    <name evidence="7" type="ORF">TIS948_LOCUS15302</name>
</gene>
<keyword evidence="2 5" id="KW-0812">Transmembrane</keyword>
<feature type="transmembrane region" description="Helical" evidence="5">
    <location>
        <begin position="59"/>
        <end position="78"/>
    </location>
</feature>
<dbReference type="EMBL" id="CAJOBO010000909">
    <property type="protein sequence ID" value="CAF4309854.1"/>
    <property type="molecule type" value="Genomic_DNA"/>
</dbReference>
<accession>A0A817RNZ9</accession>
<dbReference type="AlphaFoldDB" id="A0A817RNZ9"/>
<feature type="transmembrane region" description="Helical" evidence="5">
    <location>
        <begin position="535"/>
        <end position="553"/>
    </location>
</feature>
<evidence type="ECO:0000313" key="10">
    <source>
        <dbReference type="Proteomes" id="UP000663825"/>
    </source>
</evidence>
<feature type="domain" description="Major facilitator superfamily (MFS) profile" evidence="6">
    <location>
        <begin position="130"/>
        <end position="558"/>
    </location>
</feature>
<feature type="transmembrane region" description="Helical" evidence="5">
    <location>
        <begin position="444"/>
        <end position="463"/>
    </location>
</feature>
<feature type="transmembrane region" description="Helical" evidence="5">
    <location>
        <begin position="505"/>
        <end position="523"/>
    </location>
</feature>
<comment type="caution">
    <text evidence="7">The sequence shown here is derived from an EMBL/GenBank/DDBJ whole genome shotgun (WGS) entry which is preliminary data.</text>
</comment>
<keyword evidence="3 5" id="KW-1133">Transmembrane helix</keyword>
<sequence length="574" mass="64472">MNELNPPKNPLKADINELEFHDDRIDTNINLLPEVSKTISFDAVIQKCGHLGRFQLTHYFLMNLISISAATVGYYYVFAAADIDHRCRLPENVWPNDNQYNPINKTHELLINRYIPKTNDGRKWEQCVRYLNGTRNDTLMNCPNGWAYDRSVFGYTFTEEANFVCGNASKKSSIATFMQYGGFALLVIAPNADKFGRKKVITTVIIFLFVTCLITQAMMQWISMSIGTKFYFILANQFASGLTTAVFSLIFVLMLELTSSAHRGFAGNMALVLFTTGEGFGTLFAYLAKDWQILKWMNTALIGLILPYLYFMPESPLYLYSKQDYVRLEALLRRIATRNKRKEADWYPAYQELVRNQSVTSSHDKQLSFFQKNREILAHRSIVVKLLITGLLGFTTLMLYVKISYSLAAMSISPYLGILIGGALEAAGYITGSLLISTRLGRKGSFILVAIVIIICVILIPIISSHSPIATVCITLVGKFFISSTIAVSWIYAPELFTTTIRNGANGIFVACCRIGSILPPIIDTSINKAYLPYTFYASAGLAFIVILLTLLLPETKSKSMDDEEDYEKNQSDA</sequence>
<dbReference type="OrthoDB" id="2544694at2759"/>
<feature type="transmembrane region" description="Helical" evidence="5">
    <location>
        <begin position="469"/>
        <end position="493"/>
    </location>
</feature>
<dbReference type="EMBL" id="CAJNXB010002460">
    <property type="protein sequence ID" value="CAF3252614.1"/>
    <property type="molecule type" value="Genomic_DNA"/>
</dbReference>
<feature type="transmembrane region" description="Helical" evidence="5">
    <location>
        <begin position="230"/>
        <end position="253"/>
    </location>
</feature>
<evidence type="ECO:0000256" key="3">
    <source>
        <dbReference type="ARBA" id="ARBA00022989"/>
    </source>
</evidence>
<dbReference type="Proteomes" id="UP000663825">
    <property type="component" value="Unassembled WGS sequence"/>
</dbReference>
<dbReference type="PANTHER" id="PTHR24064">
    <property type="entry name" value="SOLUTE CARRIER FAMILY 22 MEMBER"/>
    <property type="match status" value="1"/>
</dbReference>
<feature type="transmembrane region" description="Helical" evidence="5">
    <location>
        <begin position="265"/>
        <end position="287"/>
    </location>
</feature>
<evidence type="ECO:0000256" key="1">
    <source>
        <dbReference type="ARBA" id="ARBA00004141"/>
    </source>
</evidence>
<dbReference type="GO" id="GO:0022857">
    <property type="term" value="F:transmembrane transporter activity"/>
    <property type="evidence" value="ECO:0007669"/>
    <property type="project" value="InterPro"/>
</dbReference>
<dbReference type="EMBL" id="CAJNYD010001472">
    <property type="protein sequence ID" value="CAF3339575.1"/>
    <property type="molecule type" value="Genomic_DNA"/>
</dbReference>
<feature type="transmembrane region" description="Helical" evidence="5">
    <location>
        <begin position="293"/>
        <end position="311"/>
    </location>
</feature>
<name>A0A817RNZ9_9BILA</name>
<dbReference type="Proteomes" id="UP000663851">
    <property type="component" value="Unassembled WGS sequence"/>
</dbReference>
<comment type="subcellular location">
    <subcellularLocation>
        <location evidence="1">Membrane</location>
        <topology evidence="1">Multi-pass membrane protein</topology>
    </subcellularLocation>
</comment>
<evidence type="ECO:0000256" key="4">
    <source>
        <dbReference type="ARBA" id="ARBA00023136"/>
    </source>
</evidence>
<keyword evidence="4 5" id="KW-0472">Membrane</keyword>
<dbReference type="PROSITE" id="PS50850">
    <property type="entry name" value="MFS"/>
    <property type="match status" value="1"/>
</dbReference>
<evidence type="ECO:0000313" key="7">
    <source>
        <dbReference type="EMBL" id="CAF3252614.1"/>
    </source>
</evidence>
<feature type="transmembrane region" description="Helical" evidence="5">
    <location>
        <begin position="382"/>
        <end position="403"/>
    </location>
</feature>
<dbReference type="Pfam" id="PF00083">
    <property type="entry name" value="Sugar_tr"/>
    <property type="match status" value="1"/>
</dbReference>
<dbReference type="InterPro" id="IPR036259">
    <property type="entry name" value="MFS_trans_sf"/>
</dbReference>
<evidence type="ECO:0000313" key="9">
    <source>
        <dbReference type="EMBL" id="CAF4309854.1"/>
    </source>
</evidence>
<reference evidence="7" key="1">
    <citation type="submission" date="2021-02" db="EMBL/GenBank/DDBJ databases">
        <authorList>
            <person name="Nowell W R."/>
        </authorList>
    </citation>
    <scope>NUCLEOTIDE SEQUENCE</scope>
</reference>
<dbReference type="SUPFAM" id="SSF103473">
    <property type="entry name" value="MFS general substrate transporter"/>
    <property type="match status" value="1"/>
</dbReference>
<dbReference type="InterPro" id="IPR005829">
    <property type="entry name" value="Sugar_transporter_CS"/>
</dbReference>
<evidence type="ECO:0000256" key="5">
    <source>
        <dbReference type="SAM" id="Phobius"/>
    </source>
</evidence>
<proteinExistence type="predicted"/>
<organism evidence="7 10">
    <name type="scientific">Rotaria socialis</name>
    <dbReference type="NCBI Taxonomy" id="392032"/>
    <lineage>
        <taxon>Eukaryota</taxon>
        <taxon>Metazoa</taxon>
        <taxon>Spiralia</taxon>
        <taxon>Gnathifera</taxon>
        <taxon>Rotifera</taxon>
        <taxon>Eurotatoria</taxon>
        <taxon>Bdelloidea</taxon>
        <taxon>Philodinida</taxon>
        <taxon>Philodinidae</taxon>
        <taxon>Rotaria</taxon>
    </lineage>
</organism>
<evidence type="ECO:0000313" key="8">
    <source>
        <dbReference type="EMBL" id="CAF3339575.1"/>
    </source>
</evidence>
<protein>
    <recommendedName>
        <fullName evidence="6">Major facilitator superfamily (MFS) profile domain-containing protein</fullName>
    </recommendedName>
</protein>
<dbReference type="InterPro" id="IPR005828">
    <property type="entry name" value="MFS_sugar_transport-like"/>
</dbReference>
<feature type="transmembrane region" description="Helical" evidence="5">
    <location>
        <begin position="415"/>
        <end position="437"/>
    </location>
</feature>
<evidence type="ECO:0000259" key="6">
    <source>
        <dbReference type="PROSITE" id="PS50850"/>
    </source>
</evidence>
<evidence type="ECO:0000256" key="2">
    <source>
        <dbReference type="ARBA" id="ARBA00022692"/>
    </source>
</evidence>
<feature type="transmembrane region" description="Helical" evidence="5">
    <location>
        <begin position="200"/>
        <end position="218"/>
    </location>
</feature>
<dbReference type="Gene3D" id="1.20.1250.20">
    <property type="entry name" value="MFS general substrate transporter like domains"/>
    <property type="match status" value="1"/>
</dbReference>
<dbReference type="InterPro" id="IPR020846">
    <property type="entry name" value="MFS_dom"/>
</dbReference>
<dbReference type="PROSITE" id="PS00216">
    <property type="entry name" value="SUGAR_TRANSPORT_1"/>
    <property type="match status" value="1"/>
</dbReference>
<dbReference type="GO" id="GO:0016020">
    <property type="term" value="C:membrane"/>
    <property type="evidence" value="ECO:0007669"/>
    <property type="project" value="UniProtKB-SubCell"/>
</dbReference>